<dbReference type="GO" id="GO:0016874">
    <property type="term" value="F:ligase activity"/>
    <property type="evidence" value="ECO:0007669"/>
    <property type="project" value="UniProtKB-KW"/>
</dbReference>
<dbReference type="EMBL" id="QXTE01000096">
    <property type="protein sequence ID" value="TFK06374.1"/>
    <property type="molecule type" value="Genomic_DNA"/>
</dbReference>
<protein>
    <submittedName>
        <fullName evidence="2">Glutamate--cysteine ligase regulatory subunit</fullName>
    </submittedName>
</protein>
<proteinExistence type="predicted"/>
<dbReference type="Proteomes" id="UP000297703">
    <property type="component" value="Unassembled WGS sequence"/>
</dbReference>
<comment type="caution">
    <text evidence="2">The sequence shown here is derived from an EMBL/GenBank/DDBJ whole genome shotgun (WGS) entry which is preliminary data.</text>
</comment>
<sequence>MIKIRHRRCLLPSPATSIRSLICSSARHIPSAGWLPSQARTGHQCPSEPLSSPAGPARTDGELRQRHPGRLIPFARAGARLSAPEGATRLHHQATWPAAGSRNNVSQQGWEQHRWERNQPCLVTNGLLLSVKLTAFHFPAGNEDATKAGGGRNADYTHLGHLAGG</sequence>
<reference evidence="2 3" key="2">
    <citation type="submission" date="2019-04" db="EMBL/GenBank/DDBJ databases">
        <title>The genome sequence of big-headed turtle.</title>
        <authorList>
            <person name="Gong S."/>
        </authorList>
    </citation>
    <scope>NUCLEOTIDE SEQUENCE [LARGE SCALE GENOMIC DNA]</scope>
    <source>
        <strain evidence="2">DO16091913</strain>
        <tissue evidence="2">Muscle</tissue>
    </source>
</reference>
<evidence type="ECO:0000313" key="2">
    <source>
        <dbReference type="EMBL" id="TFK06374.1"/>
    </source>
</evidence>
<evidence type="ECO:0000313" key="3">
    <source>
        <dbReference type="Proteomes" id="UP000297703"/>
    </source>
</evidence>
<keyword evidence="2" id="KW-0436">Ligase</keyword>
<organism evidence="2 3">
    <name type="scientific">Platysternon megacephalum</name>
    <name type="common">big-headed turtle</name>
    <dbReference type="NCBI Taxonomy" id="55544"/>
    <lineage>
        <taxon>Eukaryota</taxon>
        <taxon>Metazoa</taxon>
        <taxon>Chordata</taxon>
        <taxon>Craniata</taxon>
        <taxon>Vertebrata</taxon>
        <taxon>Euteleostomi</taxon>
        <taxon>Archelosauria</taxon>
        <taxon>Testudinata</taxon>
        <taxon>Testudines</taxon>
        <taxon>Cryptodira</taxon>
        <taxon>Durocryptodira</taxon>
        <taxon>Testudinoidea</taxon>
        <taxon>Platysternidae</taxon>
        <taxon>Platysternon</taxon>
    </lineage>
</organism>
<reference evidence="2 3" key="1">
    <citation type="submission" date="2019-04" db="EMBL/GenBank/DDBJ databases">
        <title>Draft genome of the big-headed turtle Platysternon megacephalum.</title>
        <authorList>
            <person name="Gong S."/>
        </authorList>
    </citation>
    <scope>NUCLEOTIDE SEQUENCE [LARGE SCALE GENOMIC DNA]</scope>
    <source>
        <strain evidence="2">DO16091913</strain>
        <tissue evidence="2">Muscle</tissue>
    </source>
</reference>
<accession>A0A4D9EJW0</accession>
<keyword evidence="3" id="KW-1185">Reference proteome</keyword>
<evidence type="ECO:0000256" key="1">
    <source>
        <dbReference type="SAM" id="MobiDB-lite"/>
    </source>
</evidence>
<name>A0A4D9EJW0_9SAUR</name>
<feature type="region of interest" description="Disordered" evidence="1">
    <location>
        <begin position="34"/>
        <end position="62"/>
    </location>
</feature>
<gene>
    <name evidence="2" type="ORF">DR999_PMT10683</name>
</gene>
<dbReference type="AlphaFoldDB" id="A0A4D9EJW0"/>